<reference evidence="2" key="1">
    <citation type="journal article" date="2023" name="Mol. Phylogenet. Evol.">
        <title>Genome-scale phylogeny and comparative genomics of the fungal order Sordariales.</title>
        <authorList>
            <person name="Hensen N."/>
            <person name="Bonometti L."/>
            <person name="Westerberg I."/>
            <person name="Brannstrom I.O."/>
            <person name="Guillou S."/>
            <person name="Cros-Aarteil S."/>
            <person name="Calhoun S."/>
            <person name="Haridas S."/>
            <person name="Kuo A."/>
            <person name="Mondo S."/>
            <person name="Pangilinan J."/>
            <person name="Riley R."/>
            <person name="LaButti K."/>
            <person name="Andreopoulos B."/>
            <person name="Lipzen A."/>
            <person name="Chen C."/>
            <person name="Yan M."/>
            <person name="Daum C."/>
            <person name="Ng V."/>
            <person name="Clum A."/>
            <person name="Steindorff A."/>
            <person name="Ohm R.A."/>
            <person name="Martin F."/>
            <person name="Silar P."/>
            <person name="Natvig D.O."/>
            <person name="Lalanne C."/>
            <person name="Gautier V."/>
            <person name="Ament-Velasquez S.L."/>
            <person name="Kruys A."/>
            <person name="Hutchinson M.I."/>
            <person name="Powell A.J."/>
            <person name="Barry K."/>
            <person name="Miller A.N."/>
            <person name="Grigoriev I.V."/>
            <person name="Debuchy R."/>
            <person name="Gladieux P."/>
            <person name="Hiltunen Thoren M."/>
            <person name="Johannesson H."/>
        </authorList>
    </citation>
    <scope>NUCLEOTIDE SEQUENCE</scope>
    <source>
        <strain evidence="2">CBS 955.72</strain>
    </source>
</reference>
<sequence>MSSNNQTYSALTSPSESAISESGNSDFFPGPAAVSSSHRSSMSSTASELIDGPPPHVLRVATTPVPTVRLDAMSRQFPKPTHEPSLEEMLARPAQKWSLSHYVKNARDRKTPVADKEKEAQDFERTKNALRQAKEELQRLSERE</sequence>
<name>A0AAJ0HMX0_9PEZI</name>
<evidence type="ECO:0000313" key="3">
    <source>
        <dbReference type="Proteomes" id="UP001275084"/>
    </source>
</evidence>
<dbReference type="AlphaFoldDB" id="A0AAJ0HMX0"/>
<dbReference type="EMBL" id="JAUIQD010000003">
    <property type="protein sequence ID" value="KAK3357526.1"/>
    <property type="molecule type" value="Genomic_DNA"/>
</dbReference>
<dbReference type="Proteomes" id="UP001275084">
    <property type="component" value="Unassembled WGS sequence"/>
</dbReference>
<reference evidence="2" key="2">
    <citation type="submission" date="2023-06" db="EMBL/GenBank/DDBJ databases">
        <authorList>
            <consortium name="Lawrence Berkeley National Laboratory"/>
            <person name="Haridas S."/>
            <person name="Hensen N."/>
            <person name="Bonometti L."/>
            <person name="Westerberg I."/>
            <person name="Brannstrom I.O."/>
            <person name="Guillou S."/>
            <person name="Cros-Aarteil S."/>
            <person name="Calhoun S."/>
            <person name="Kuo A."/>
            <person name="Mondo S."/>
            <person name="Pangilinan J."/>
            <person name="Riley R."/>
            <person name="Labutti K."/>
            <person name="Andreopoulos B."/>
            <person name="Lipzen A."/>
            <person name="Chen C."/>
            <person name="Yanf M."/>
            <person name="Daum C."/>
            <person name="Ng V."/>
            <person name="Clum A."/>
            <person name="Steindorff A."/>
            <person name="Ohm R."/>
            <person name="Martin F."/>
            <person name="Silar P."/>
            <person name="Natvig D."/>
            <person name="Lalanne C."/>
            <person name="Gautier V."/>
            <person name="Ament-Velasquez S.L."/>
            <person name="Kruys A."/>
            <person name="Hutchinson M.I."/>
            <person name="Powell A.J."/>
            <person name="Barry K."/>
            <person name="Miller A.N."/>
            <person name="Grigoriev I.V."/>
            <person name="Debuchy R."/>
            <person name="Gladieux P."/>
            <person name="Thoren M.H."/>
            <person name="Johannesson H."/>
        </authorList>
    </citation>
    <scope>NUCLEOTIDE SEQUENCE</scope>
    <source>
        <strain evidence="2">CBS 955.72</strain>
    </source>
</reference>
<evidence type="ECO:0000256" key="1">
    <source>
        <dbReference type="SAM" id="MobiDB-lite"/>
    </source>
</evidence>
<proteinExistence type="predicted"/>
<feature type="region of interest" description="Disordered" evidence="1">
    <location>
        <begin position="1"/>
        <end position="60"/>
    </location>
</feature>
<organism evidence="2 3">
    <name type="scientific">Lasiosphaeria hispida</name>
    <dbReference type="NCBI Taxonomy" id="260671"/>
    <lineage>
        <taxon>Eukaryota</taxon>
        <taxon>Fungi</taxon>
        <taxon>Dikarya</taxon>
        <taxon>Ascomycota</taxon>
        <taxon>Pezizomycotina</taxon>
        <taxon>Sordariomycetes</taxon>
        <taxon>Sordariomycetidae</taxon>
        <taxon>Sordariales</taxon>
        <taxon>Lasiosphaeriaceae</taxon>
        <taxon>Lasiosphaeria</taxon>
    </lineage>
</organism>
<protein>
    <submittedName>
        <fullName evidence="2">Uncharacterized protein</fullName>
    </submittedName>
</protein>
<evidence type="ECO:0000313" key="2">
    <source>
        <dbReference type="EMBL" id="KAK3357526.1"/>
    </source>
</evidence>
<gene>
    <name evidence="2" type="ORF">B0T25DRAFT_516939</name>
</gene>
<feature type="region of interest" description="Disordered" evidence="1">
    <location>
        <begin position="107"/>
        <end position="144"/>
    </location>
</feature>
<feature type="compositionally biased region" description="Low complexity" evidence="1">
    <location>
        <begin position="32"/>
        <end position="47"/>
    </location>
</feature>
<keyword evidence="3" id="KW-1185">Reference proteome</keyword>
<comment type="caution">
    <text evidence="2">The sequence shown here is derived from an EMBL/GenBank/DDBJ whole genome shotgun (WGS) entry which is preliminary data.</text>
</comment>
<accession>A0AAJ0HMX0</accession>
<feature type="compositionally biased region" description="Polar residues" evidence="1">
    <location>
        <begin position="1"/>
        <end position="25"/>
    </location>
</feature>